<keyword evidence="2" id="KW-1185">Reference proteome</keyword>
<evidence type="ECO:0000313" key="2">
    <source>
        <dbReference type="Proteomes" id="UP000535491"/>
    </source>
</evidence>
<accession>A0A7W1WTG5</accession>
<proteinExistence type="predicted"/>
<organism evidence="1 2">
    <name type="scientific">Paenactinomyces guangxiensis</name>
    <dbReference type="NCBI Taxonomy" id="1490290"/>
    <lineage>
        <taxon>Bacteria</taxon>
        <taxon>Bacillati</taxon>
        <taxon>Bacillota</taxon>
        <taxon>Bacilli</taxon>
        <taxon>Bacillales</taxon>
        <taxon>Thermoactinomycetaceae</taxon>
        <taxon>Paenactinomyces</taxon>
    </lineage>
</organism>
<sequence length="102" mass="11606">MKWGSNLELKDLKHAVSYIHSEINRMETMAGTLSSIERDHYNKLTRFDHSELMDVAVEEQNAAKQLGAMKQMCLSISQKLEGIQQAIERGEFGGAENRDQTH</sequence>
<reference evidence="1 2" key="1">
    <citation type="submission" date="2020-07" db="EMBL/GenBank/DDBJ databases">
        <authorList>
            <person name="Feng H."/>
        </authorList>
    </citation>
    <scope>NUCLEOTIDE SEQUENCE [LARGE SCALE GENOMIC DNA]</scope>
    <source>
        <strain evidence="2">s-10</strain>
    </source>
</reference>
<name>A0A7W1WTG5_9BACL</name>
<dbReference type="AlphaFoldDB" id="A0A7W1WTG5"/>
<dbReference type="Proteomes" id="UP000535491">
    <property type="component" value="Unassembled WGS sequence"/>
</dbReference>
<protein>
    <submittedName>
        <fullName evidence="1">Uncharacterized protein</fullName>
    </submittedName>
</protein>
<dbReference type="EMBL" id="JACEIQ010000018">
    <property type="protein sequence ID" value="MBA4495760.1"/>
    <property type="molecule type" value="Genomic_DNA"/>
</dbReference>
<gene>
    <name evidence="1" type="ORF">H1191_15810</name>
</gene>
<evidence type="ECO:0000313" key="1">
    <source>
        <dbReference type="EMBL" id="MBA4495760.1"/>
    </source>
</evidence>
<comment type="caution">
    <text evidence="1">The sequence shown here is derived from an EMBL/GenBank/DDBJ whole genome shotgun (WGS) entry which is preliminary data.</text>
</comment>